<sequence>MNEGLGDLTYLYHMVINPKNPNDRLVSASKSAREAHGAIYSTVFRKIGNNAWRETSEGLPTKGAYTQVLAADPVEEDVFFALTNHGVFQLGAGETSWSKLGIEWEPKYINQQSRCFAVKDY</sequence>
<protein>
    <submittedName>
        <fullName evidence="1">Uncharacterized protein</fullName>
    </submittedName>
</protein>
<dbReference type="EMBL" id="BAAACW010000165">
    <property type="protein sequence ID" value="GAA0371962.1"/>
    <property type="molecule type" value="Genomic_DNA"/>
</dbReference>
<evidence type="ECO:0000313" key="1">
    <source>
        <dbReference type="EMBL" id="GAA0371962.1"/>
    </source>
</evidence>
<evidence type="ECO:0000313" key="2">
    <source>
        <dbReference type="Proteomes" id="UP001501166"/>
    </source>
</evidence>
<accession>A0ABN0XSS2</accession>
<comment type="caution">
    <text evidence="1">The sequence shown here is derived from an EMBL/GenBank/DDBJ whole genome shotgun (WGS) entry which is preliminary data.</text>
</comment>
<dbReference type="Proteomes" id="UP001501166">
    <property type="component" value="Unassembled WGS sequence"/>
</dbReference>
<keyword evidence="2" id="KW-1185">Reference proteome</keyword>
<proteinExistence type="predicted"/>
<reference evidence="1 2" key="1">
    <citation type="journal article" date="2019" name="Int. J. Syst. Evol. Microbiol.">
        <title>The Global Catalogue of Microorganisms (GCM) 10K type strain sequencing project: providing services to taxonomists for standard genome sequencing and annotation.</title>
        <authorList>
            <consortium name="The Broad Institute Genomics Platform"/>
            <consortium name="The Broad Institute Genome Sequencing Center for Infectious Disease"/>
            <person name="Wu L."/>
            <person name="Ma J."/>
        </authorList>
    </citation>
    <scope>NUCLEOTIDE SEQUENCE [LARGE SCALE GENOMIC DNA]</scope>
    <source>
        <strain evidence="1 2">JCM 12662</strain>
    </source>
</reference>
<name>A0ABN0XSS2_9LACT</name>
<dbReference type="Gene3D" id="2.130.10.10">
    <property type="entry name" value="YVTN repeat-like/Quinoprotein amine dehydrogenase"/>
    <property type="match status" value="1"/>
</dbReference>
<gene>
    <name evidence="1" type="ORF">GCM10008932_24100</name>
</gene>
<organism evidence="1 2">
    <name type="scientific">Alkalibacterium iburiense</name>
    <dbReference type="NCBI Taxonomy" id="290589"/>
    <lineage>
        <taxon>Bacteria</taxon>
        <taxon>Bacillati</taxon>
        <taxon>Bacillota</taxon>
        <taxon>Bacilli</taxon>
        <taxon>Lactobacillales</taxon>
        <taxon>Carnobacteriaceae</taxon>
        <taxon>Alkalibacterium</taxon>
    </lineage>
</organism>
<dbReference type="RefSeq" id="WP_343756982.1">
    <property type="nucleotide sequence ID" value="NZ_BAAACW010000165.1"/>
</dbReference>
<dbReference type="InterPro" id="IPR015943">
    <property type="entry name" value="WD40/YVTN_repeat-like_dom_sf"/>
</dbReference>